<dbReference type="Gene3D" id="2.20.110.10">
    <property type="entry name" value="Histone H3 K4-specific methyltransferase SET7/9 N-terminal domain"/>
    <property type="match status" value="1"/>
</dbReference>
<keyword evidence="1" id="KW-0418">Kinase</keyword>
<evidence type="ECO:0000313" key="1">
    <source>
        <dbReference type="EMBL" id="SFV86466.1"/>
    </source>
</evidence>
<gene>
    <name evidence="1" type="ORF">MNB_SUP05-9-686</name>
</gene>
<dbReference type="SUPFAM" id="SSF82185">
    <property type="entry name" value="Histone H3 K4-specific methyltransferase SET7/9 N-terminal domain"/>
    <property type="match status" value="1"/>
</dbReference>
<name>A0A1W1DYD3_9ZZZZ</name>
<sequence length="628" mass="72210">MKKLIISILTLFLFTSAYAEESMIPDKTNQILAEQLTFKNTLAYQNGMPYTGRVAEYQGDKIFIEYSYKNGIQEGLEIEWHTGTSEKEHESHWIAGKKEGIYTEYWPDGSKKSTVNYKNDVKEGLKTVWSKSGDIDYQQNYSGGTRLGKEFIPTLTKVATALSPSLKPSTINLAPTPAPIKFKKLSKQDIFETFSDKVIVFNVVFRDYQDGVKYPVCIEVSPGSAKAIEAGEYRSINNNLVNCNQVYVKDVWAEYMSGKLCIETQEQAQTCKVIREFSNEKYKFGFSPITVHSELSPTFKPKYVYDENDSPLEDGSIIFIESPIRPQEKLNWNNEHLAKYKELLQNPPPLSDLPKNIFATHPYLEWEYEDMWEDTIKVCRIELKQCIPQLRLFAAAGMESAYIALLFSQADITKLIDSNPFPYQSPVFRNLFNFATDVENIKIPELTPIAIYKNSNNLTDQRHLFREFIILSQEKFQHYNWVLENGGDYSLPLAYKTFAELGQTNEMAQYYIVARTKKDTLKPIREYLISDDEIVQSLVKQANADDILSVFVLMNAHSPSPLNPYNTHQILTSDSKKAIFYAERLLELASDRESMMRNLAYKILDELHARDSNGFKIHVPKPTIKNWN</sequence>
<reference evidence="1" key="1">
    <citation type="submission" date="2016-10" db="EMBL/GenBank/DDBJ databases">
        <authorList>
            <person name="de Groot N.N."/>
        </authorList>
    </citation>
    <scope>NUCLEOTIDE SEQUENCE</scope>
</reference>
<dbReference type="EC" id="2.7.1.68" evidence="1"/>
<accession>A0A1W1DYD3</accession>
<dbReference type="AlphaFoldDB" id="A0A1W1DYD3"/>
<dbReference type="GO" id="GO:0016308">
    <property type="term" value="F:1-phosphatidylinositol-4-phosphate 5-kinase activity"/>
    <property type="evidence" value="ECO:0007669"/>
    <property type="project" value="UniProtKB-EC"/>
</dbReference>
<dbReference type="EMBL" id="FPHX01000282">
    <property type="protein sequence ID" value="SFV86466.1"/>
    <property type="molecule type" value="Genomic_DNA"/>
</dbReference>
<organism evidence="1">
    <name type="scientific">hydrothermal vent metagenome</name>
    <dbReference type="NCBI Taxonomy" id="652676"/>
    <lineage>
        <taxon>unclassified sequences</taxon>
        <taxon>metagenomes</taxon>
        <taxon>ecological metagenomes</taxon>
    </lineage>
</organism>
<proteinExistence type="predicted"/>
<keyword evidence="1" id="KW-0808">Transferase</keyword>
<protein>
    <submittedName>
        <fullName evidence="1">Phophatidylinositol-4-phosphate 5-kinase</fullName>
        <ecNumber evidence="1">2.7.1.68</ecNumber>
    </submittedName>
</protein>